<proteinExistence type="predicted"/>
<keyword evidence="3" id="KW-1185">Reference proteome</keyword>
<evidence type="ECO:0000313" key="3">
    <source>
        <dbReference type="Proteomes" id="UP000825935"/>
    </source>
</evidence>
<reference evidence="2" key="1">
    <citation type="submission" date="2021-08" db="EMBL/GenBank/DDBJ databases">
        <title>WGS assembly of Ceratopteris richardii.</title>
        <authorList>
            <person name="Marchant D.B."/>
            <person name="Chen G."/>
            <person name="Jenkins J."/>
            <person name="Shu S."/>
            <person name="Leebens-Mack J."/>
            <person name="Grimwood J."/>
            <person name="Schmutz J."/>
            <person name="Soltis P."/>
            <person name="Soltis D."/>
            <person name="Chen Z.-H."/>
        </authorList>
    </citation>
    <scope>NUCLEOTIDE SEQUENCE</scope>
    <source>
        <strain evidence="2">Whitten #5841</strain>
        <tissue evidence="2">Leaf</tissue>
    </source>
</reference>
<name>A0A8T2RQ06_CERRI</name>
<dbReference type="EMBL" id="CM035430">
    <property type="protein sequence ID" value="KAH7298579.1"/>
    <property type="molecule type" value="Genomic_DNA"/>
</dbReference>
<sequence>MHEEVCVCWSLFCDPHFHRHRHQIHEMLPSFRLRKSAMVALLLLTIISLTMNRSTAITPSSFRRARSSLYHSSASLDLFPKEQTSWNEQRNPEALLEAGEVAVAAEEERLERLEAALTDEWIDHDAIPSDWLEQLSKEDPLAED</sequence>
<feature type="transmembrane region" description="Helical" evidence="1">
    <location>
        <begin position="37"/>
        <end position="56"/>
    </location>
</feature>
<evidence type="ECO:0000313" key="2">
    <source>
        <dbReference type="EMBL" id="KAH7298579.1"/>
    </source>
</evidence>
<dbReference type="Proteomes" id="UP000825935">
    <property type="component" value="Chromosome 25"/>
</dbReference>
<keyword evidence="1" id="KW-0812">Transmembrane</keyword>
<dbReference type="AlphaFoldDB" id="A0A8T2RQ06"/>
<organism evidence="2 3">
    <name type="scientific">Ceratopteris richardii</name>
    <name type="common">Triangle waterfern</name>
    <dbReference type="NCBI Taxonomy" id="49495"/>
    <lineage>
        <taxon>Eukaryota</taxon>
        <taxon>Viridiplantae</taxon>
        <taxon>Streptophyta</taxon>
        <taxon>Embryophyta</taxon>
        <taxon>Tracheophyta</taxon>
        <taxon>Polypodiopsida</taxon>
        <taxon>Polypodiidae</taxon>
        <taxon>Polypodiales</taxon>
        <taxon>Pteridineae</taxon>
        <taxon>Pteridaceae</taxon>
        <taxon>Parkerioideae</taxon>
        <taxon>Ceratopteris</taxon>
    </lineage>
</organism>
<evidence type="ECO:0000256" key="1">
    <source>
        <dbReference type="SAM" id="Phobius"/>
    </source>
</evidence>
<accession>A0A8T2RQ06</accession>
<comment type="caution">
    <text evidence="2">The sequence shown here is derived from an EMBL/GenBank/DDBJ whole genome shotgun (WGS) entry which is preliminary data.</text>
</comment>
<keyword evidence="1" id="KW-1133">Transmembrane helix</keyword>
<protein>
    <recommendedName>
        <fullName evidence="4">Transmembrane protein</fullName>
    </recommendedName>
</protein>
<keyword evidence="1" id="KW-0472">Membrane</keyword>
<gene>
    <name evidence="2" type="ORF">KP509_25G050200</name>
</gene>
<evidence type="ECO:0008006" key="4">
    <source>
        <dbReference type="Google" id="ProtNLM"/>
    </source>
</evidence>